<gene>
    <name evidence="7" type="ORF">PPSIR1_32949</name>
</gene>
<keyword evidence="3" id="KW-0804">Transcription</keyword>
<dbReference type="Pfam" id="PF13411">
    <property type="entry name" value="MerR_1"/>
    <property type="match status" value="1"/>
</dbReference>
<accession>A6GDQ0</accession>
<evidence type="ECO:0000259" key="4">
    <source>
        <dbReference type="PROSITE" id="PS50937"/>
    </source>
</evidence>
<keyword evidence="8" id="KW-1185">Reference proteome</keyword>
<dbReference type="GO" id="GO:0046872">
    <property type="term" value="F:metal ion binding"/>
    <property type="evidence" value="ECO:0007669"/>
    <property type="project" value="InterPro"/>
</dbReference>
<proteinExistence type="predicted"/>
<protein>
    <submittedName>
        <fullName evidence="7">B12 binding domain/transcriptional regulator, MerR family protein</fullName>
    </submittedName>
</protein>
<dbReference type="RefSeq" id="WP_006974840.1">
    <property type="nucleotide sequence ID" value="NZ_ABCS01000075.1"/>
</dbReference>
<evidence type="ECO:0000256" key="1">
    <source>
        <dbReference type="ARBA" id="ARBA00023015"/>
    </source>
</evidence>
<dbReference type="Pfam" id="PF02607">
    <property type="entry name" value="B12-binding_2"/>
    <property type="match status" value="1"/>
</dbReference>
<dbReference type="Proteomes" id="UP000005801">
    <property type="component" value="Unassembled WGS sequence"/>
</dbReference>
<dbReference type="Gene3D" id="3.40.50.280">
    <property type="entry name" value="Cobalamin-binding domain"/>
    <property type="match status" value="1"/>
</dbReference>
<dbReference type="InterPro" id="IPR009061">
    <property type="entry name" value="DNA-bd_dom_put_sf"/>
</dbReference>
<dbReference type="PROSITE" id="PS51337">
    <property type="entry name" value="B12_BINDING_NTER"/>
    <property type="match status" value="1"/>
</dbReference>
<dbReference type="InterPro" id="IPR036724">
    <property type="entry name" value="Cobalamin-bd_sf"/>
</dbReference>
<dbReference type="GO" id="GO:0003677">
    <property type="term" value="F:DNA binding"/>
    <property type="evidence" value="ECO:0007669"/>
    <property type="project" value="UniProtKB-KW"/>
</dbReference>
<feature type="domain" description="HTH merR-type" evidence="4">
    <location>
        <begin position="7"/>
        <end position="76"/>
    </location>
</feature>
<dbReference type="Gene3D" id="1.10.1660.10">
    <property type="match status" value="1"/>
</dbReference>
<dbReference type="SMART" id="SM01018">
    <property type="entry name" value="B12-binding_2"/>
    <property type="match status" value="1"/>
</dbReference>
<dbReference type="InterPro" id="IPR000551">
    <property type="entry name" value="MerR-type_HTH_dom"/>
</dbReference>
<evidence type="ECO:0000256" key="3">
    <source>
        <dbReference type="ARBA" id="ARBA00023163"/>
    </source>
</evidence>
<dbReference type="SUPFAM" id="SSF52242">
    <property type="entry name" value="Cobalamin (vitamin B12)-binding domain"/>
    <property type="match status" value="1"/>
</dbReference>
<dbReference type="PROSITE" id="PS50937">
    <property type="entry name" value="HTH_MERR_2"/>
    <property type="match status" value="1"/>
</dbReference>
<evidence type="ECO:0000313" key="8">
    <source>
        <dbReference type="Proteomes" id="UP000005801"/>
    </source>
</evidence>
<evidence type="ECO:0000313" key="7">
    <source>
        <dbReference type="EMBL" id="EDM76025.1"/>
    </source>
</evidence>
<dbReference type="InterPro" id="IPR003759">
    <property type="entry name" value="Cbl-bd_cap"/>
</dbReference>
<reference evidence="7 8" key="1">
    <citation type="submission" date="2007-06" db="EMBL/GenBank/DDBJ databases">
        <authorList>
            <person name="Shimkets L."/>
            <person name="Ferriera S."/>
            <person name="Johnson J."/>
            <person name="Kravitz S."/>
            <person name="Beeson K."/>
            <person name="Sutton G."/>
            <person name="Rogers Y.-H."/>
            <person name="Friedman R."/>
            <person name="Frazier M."/>
            <person name="Venter J.C."/>
        </authorList>
    </citation>
    <scope>NUCLEOTIDE SEQUENCE [LARGE SCALE GENOMIC DNA]</scope>
    <source>
        <strain evidence="7 8">SIR-1</strain>
    </source>
</reference>
<keyword evidence="1" id="KW-0805">Transcription regulation</keyword>
<dbReference type="EMBL" id="ABCS01000075">
    <property type="protein sequence ID" value="EDM76025.1"/>
    <property type="molecule type" value="Genomic_DNA"/>
</dbReference>
<feature type="domain" description="B12-binding N-terminal" evidence="6">
    <location>
        <begin position="84"/>
        <end position="177"/>
    </location>
</feature>
<evidence type="ECO:0000259" key="5">
    <source>
        <dbReference type="PROSITE" id="PS51332"/>
    </source>
</evidence>
<dbReference type="PROSITE" id="PS51332">
    <property type="entry name" value="B12_BINDING"/>
    <property type="match status" value="1"/>
</dbReference>
<dbReference type="GO" id="GO:0003700">
    <property type="term" value="F:DNA-binding transcription factor activity"/>
    <property type="evidence" value="ECO:0007669"/>
    <property type="project" value="InterPro"/>
</dbReference>
<comment type="caution">
    <text evidence="7">The sequence shown here is derived from an EMBL/GenBank/DDBJ whole genome shotgun (WGS) entry which is preliminary data.</text>
</comment>
<dbReference type="OrthoDB" id="9810140at2"/>
<sequence length="301" mass="32673">MAMQRGKYRIQTVAEMTGVPAATLRAWERRYGIPSPERTSSSYRLFSDHDIASIRKLKELCDEGMAPAEAARMVQRIEEASNQPVEGDPYARASERIIAAIVDFDPQRLEQAVRGAMFLGSASTVFQRVLAPTMRSVGERWHDGTLSVAQEHMASEALSGAARDMLRLLEPQSSAKPAIVACFADEEHTLPLYGVAFGLLRWGLRPLVLGARTPPSAIRHAVESIRPALVGLSVTVPPPAYRARELIEGYADAAQGCPWIVGGPGSEALRAAVEASGGTVVGTRPPEEIRVAVERLLDPKR</sequence>
<name>A6GDQ0_9BACT</name>
<dbReference type="InterPro" id="IPR036594">
    <property type="entry name" value="Meth_synthase_dom"/>
</dbReference>
<dbReference type="Gene3D" id="1.10.1240.10">
    <property type="entry name" value="Methionine synthase domain"/>
    <property type="match status" value="1"/>
</dbReference>
<dbReference type="AlphaFoldDB" id="A6GDQ0"/>
<dbReference type="InterPro" id="IPR006158">
    <property type="entry name" value="Cobalamin-bd"/>
</dbReference>
<dbReference type="eggNOG" id="COG0789">
    <property type="taxonomic scope" value="Bacteria"/>
</dbReference>
<dbReference type="PANTHER" id="PTHR30204:SF67">
    <property type="entry name" value="HTH-TYPE TRANSCRIPTIONAL REGULATOR MLRA-RELATED"/>
    <property type="match status" value="1"/>
</dbReference>
<evidence type="ECO:0000256" key="2">
    <source>
        <dbReference type="ARBA" id="ARBA00023125"/>
    </source>
</evidence>
<dbReference type="STRING" id="391625.PPSIR1_32949"/>
<dbReference type="GO" id="GO:0031419">
    <property type="term" value="F:cobalamin binding"/>
    <property type="evidence" value="ECO:0007669"/>
    <property type="project" value="InterPro"/>
</dbReference>
<dbReference type="InterPro" id="IPR047057">
    <property type="entry name" value="MerR_fam"/>
</dbReference>
<organism evidence="7 8">
    <name type="scientific">Plesiocystis pacifica SIR-1</name>
    <dbReference type="NCBI Taxonomy" id="391625"/>
    <lineage>
        <taxon>Bacteria</taxon>
        <taxon>Pseudomonadati</taxon>
        <taxon>Myxococcota</taxon>
        <taxon>Polyangia</taxon>
        <taxon>Nannocystales</taxon>
        <taxon>Nannocystaceae</taxon>
        <taxon>Plesiocystis</taxon>
    </lineage>
</organism>
<dbReference type="CDD" id="cd01104">
    <property type="entry name" value="HTH_MlrA-CarA"/>
    <property type="match status" value="1"/>
</dbReference>
<feature type="domain" description="B12-binding" evidence="5">
    <location>
        <begin position="175"/>
        <end position="301"/>
    </location>
</feature>
<evidence type="ECO:0000259" key="6">
    <source>
        <dbReference type="PROSITE" id="PS51337"/>
    </source>
</evidence>
<dbReference type="SUPFAM" id="SSF46955">
    <property type="entry name" value="Putative DNA-binding domain"/>
    <property type="match status" value="1"/>
</dbReference>
<dbReference type="PANTHER" id="PTHR30204">
    <property type="entry name" value="REDOX-CYCLING DRUG-SENSING TRANSCRIPTIONAL ACTIVATOR SOXR"/>
    <property type="match status" value="1"/>
</dbReference>
<dbReference type="SMART" id="SM00422">
    <property type="entry name" value="HTH_MERR"/>
    <property type="match status" value="1"/>
</dbReference>
<keyword evidence="2" id="KW-0238">DNA-binding</keyword>
<dbReference type="eggNOG" id="COG5012">
    <property type="taxonomic scope" value="Bacteria"/>
</dbReference>